<evidence type="ECO:0000256" key="6">
    <source>
        <dbReference type="ARBA" id="ARBA00022918"/>
    </source>
</evidence>
<dbReference type="Pfam" id="PF17917">
    <property type="entry name" value="RT_RNaseH"/>
    <property type="match status" value="1"/>
</dbReference>
<evidence type="ECO:0000256" key="7">
    <source>
        <dbReference type="PROSITE-ProRule" id="PRU00047"/>
    </source>
</evidence>
<feature type="region of interest" description="Disordered" evidence="8">
    <location>
        <begin position="43"/>
        <end position="78"/>
    </location>
</feature>
<evidence type="ECO:0000256" key="2">
    <source>
        <dbReference type="ARBA" id="ARBA00022695"/>
    </source>
</evidence>
<dbReference type="SUPFAM" id="SSF56672">
    <property type="entry name" value="DNA/RNA polymerases"/>
    <property type="match status" value="1"/>
</dbReference>
<dbReference type="AlphaFoldDB" id="A0A8S3QND2"/>
<keyword evidence="11" id="KW-1185">Reference proteome</keyword>
<dbReference type="PANTHER" id="PTHR37984:SF5">
    <property type="entry name" value="PROTEIN NYNRIN-LIKE"/>
    <property type="match status" value="1"/>
</dbReference>
<dbReference type="Proteomes" id="UP000683360">
    <property type="component" value="Unassembled WGS sequence"/>
</dbReference>
<dbReference type="InterPro" id="IPR043502">
    <property type="entry name" value="DNA/RNA_pol_sf"/>
</dbReference>
<keyword evidence="7" id="KW-0863">Zinc-finger</keyword>
<gene>
    <name evidence="10" type="ORF">MEDL_11883</name>
</gene>
<comment type="caution">
    <text evidence="10">The sequence shown here is derived from an EMBL/GenBank/DDBJ whole genome shotgun (WGS) entry which is preliminary data.</text>
</comment>
<name>A0A8S3QND2_MYTED</name>
<evidence type="ECO:0000256" key="3">
    <source>
        <dbReference type="ARBA" id="ARBA00022722"/>
    </source>
</evidence>
<feature type="region of interest" description="Disordered" evidence="8">
    <location>
        <begin position="447"/>
        <end position="484"/>
    </location>
</feature>
<dbReference type="InterPro" id="IPR036875">
    <property type="entry name" value="Znf_CCHC_sf"/>
</dbReference>
<dbReference type="EMBL" id="CAJPWZ010000607">
    <property type="protein sequence ID" value="CAG2197047.1"/>
    <property type="molecule type" value="Genomic_DNA"/>
</dbReference>
<dbReference type="PROSITE" id="PS50158">
    <property type="entry name" value="ZF_CCHC"/>
    <property type="match status" value="1"/>
</dbReference>
<keyword evidence="3" id="KW-0540">Nuclease</keyword>
<keyword evidence="7" id="KW-0479">Metal-binding</keyword>
<evidence type="ECO:0000313" key="10">
    <source>
        <dbReference type="EMBL" id="CAG2197047.1"/>
    </source>
</evidence>
<dbReference type="InterPro" id="IPR001878">
    <property type="entry name" value="Znf_CCHC"/>
</dbReference>
<evidence type="ECO:0000256" key="4">
    <source>
        <dbReference type="ARBA" id="ARBA00022759"/>
    </source>
</evidence>
<keyword evidence="2" id="KW-0548">Nucleotidyltransferase</keyword>
<feature type="region of interest" description="Disordered" evidence="8">
    <location>
        <begin position="278"/>
        <end position="320"/>
    </location>
</feature>
<keyword evidence="6" id="KW-0695">RNA-directed DNA polymerase</keyword>
<evidence type="ECO:0000256" key="5">
    <source>
        <dbReference type="ARBA" id="ARBA00022801"/>
    </source>
</evidence>
<accession>A0A8S3QND2</accession>
<dbReference type="FunFam" id="1.10.340.70:FF:000001">
    <property type="entry name" value="Retrovirus-related Pol polyprotein from transposon gypsy-like Protein"/>
    <property type="match status" value="1"/>
</dbReference>
<evidence type="ECO:0000256" key="8">
    <source>
        <dbReference type="SAM" id="MobiDB-lite"/>
    </source>
</evidence>
<dbReference type="SUPFAM" id="SSF57756">
    <property type="entry name" value="Retrovirus zinc finger-like domains"/>
    <property type="match status" value="1"/>
</dbReference>
<proteinExistence type="predicted"/>
<dbReference type="Pfam" id="PF00098">
    <property type="entry name" value="zf-CCHC"/>
    <property type="match status" value="1"/>
</dbReference>
<feature type="compositionally biased region" description="Acidic residues" evidence="8">
    <location>
        <begin position="307"/>
        <end position="317"/>
    </location>
</feature>
<feature type="domain" description="CCHC-type" evidence="9">
    <location>
        <begin position="24"/>
        <end position="39"/>
    </location>
</feature>
<evidence type="ECO:0000313" key="11">
    <source>
        <dbReference type="Proteomes" id="UP000683360"/>
    </source>
</evidence>
<dbReference type="InterPro" id="IPR041588">
    <property type="entry name" value="Integrase_H2C2"/>
</dbReference>
<dbReference type="SMART" id="SM00343">
    <property type="entry name" value="ZnF_C2HC"/>
    <property type="match status" value="1"/>
</dbReference>
<dbReference type="GO" id="GO:0003964">
    <property type="term" value="F:RNA-directed DNA polymerase activity"/>
    <property type="evidence" value="ECO:0007669"/>
    <property type="project" value="UniProtKB-KW"/>
</dbReference>
<keyword evidence="7" id="KW-0862">Zinc</keyword>
<sequence>MGNLVERLARIGQQATRPKPPLTCYFCGIAGHIKRECRKYLASKGRQQGRPGVTRANTRTHTQGTQTHSGDVSNSGNYPSNGVVPLRIANMSDSERVVYVSTRIAKCETFVIAQGLFLDNDTEGRLHMVKDTKEEEDQGTKSTNLPDHLVDVFNSSSPSLTPDQTSQLKSLLKRHSDAFAKSKKDLGCCDLIEHKIDTVASVKHLHHYLYGVSYLVRTDHGALNWLLNFKNPEGQMARWLEVLASYNFTIQHRPGKQHSNADGLSRQPCTTCSYCSRQEEKDESNSESDNIQHLRVTKTEKEPEILGTEEEDTEDSDESLKWVDGRSREEISRAQQADKILGQLWKLKKDSPTKPKWESISEQSRVFKVYWSQWDRIKLTNGILYRDWISKTKGEISQLLLPACWQDEVLRMLHDDPAAGHFGQHRTMARVSRRFYWVYKWPVMESPNPSIQKSEEAVPEKEDENEQLGTRRRHKPAYLKDYVE</sequence>
<dbReference type="Gene3D" id="1.10.340.70">
    <property type="match status" value="1"/>
</dbReference>
<keyword evidence="4" id="KW-0255">Endonuclease</keyword>
<protein>
    <recommendedName>
        <fullName evidence="9">CCHC-type domain-containing protein</fullName>
    </recommendedName>
</protein>
<feature type="compositionally biased region" description="Polar residues" evidence="8">
    <location>
        <begin position="55"/>
        <end position="78"/>
    </location>
</feature>
<evidence type="ECO:0000256" key="1">
    <source>
        <dbReference type="ARBA" id="ARBA00022679"/>
    </source>
</evidence>
<dbReference type="GO" id="GO:0003676">
    <property type="term" value="F:nucleic acid binding"/>
    <property type="evidence" value="ECO:0007669"/>
    <property type="project" value="InterPro"/>
</dbReference>
<dbReference type="PANTHER" id="PTHR37984">
    <property type="entry name" value="PROTEIN CBG26694"/>
    <property type="match status" value="1"/>
</dbReference>
<dbReference type="GO" id="GO:0008270">
    <property type="term" value="F:zinc ion binding"/>
    <property type="evidence" value="ECO:0007669"/>
    <property type="project" value="UniProtKB-KW"/>
</dbReference>
<keyword evidence="5" id="KW-0378">Hydrolase</keyword>
<dbReference type="InterPro" id="IPR041373">
    <property type="entry name" value="RT_RNaseH"/>
</dbReference>
<organism evidence="10 11">
    <name type="scientific">Mytilus edulis</name>
    <name type="common">Blue mussel</name>
    <dbReference type="NCBI Taxonomy" id="6550"/>
    <lineage>
        <taxon>Eukaryota</taxon>
        <taxon>Metazoa</taxon>
        <taxon>Spiralia</taxon>
        <taxon>Lophotrochozoa</taxon>
        <taxon>Mollusca</taxon>
        <taxon>Bivalvia</taxon>
        <taxon>Autobranchia</taxon>
        <taxon>Pteriomorphia</taxon>
        <taxon>Mytilida</taxon>
        <taxon>Mytiloidea</taxon>
        <taxon>Mytilidae</taxon>
        <taxon>Mytilinae</taxon>
        <taxon>Mytilus</taxon>
    </lineage>
</organism>
<dbReference type="Pfam" id="PF17921">
    <property type="entry name" value="Integrase_H2C2"/>
    <property type="match status" value="1"/>
</dbReference>
<dbReference type="InterPro" id="IPR050951">
    <property type="entry name" value="Retrovirus_Pol_polyprotein"/>
</dbReference>
<keyword evidence="1" id="KW-0808">Transferase</keyword>
<dbReference type="GO" id="GO:0016787">
    <property type="term" value="F:hydrolase activity"/>
    <property type="evidence" value="ECO:0007669"/>
    <property type="project" value="UniProtKB-KW"/>
</dbReference>
<reference evidence="10" key="1">
    <citation type="submission" date="2021-03" db="EMBL/GenBank/DDBJ databases">
        <authorList>
            <person name="Bekaert M."/>
        </authorList>
    </citation>
    <scope>NUCLEOTIDE SEQUENCE</scope>
</reference>
<evidence type="ECO:0000259" key="9">
    <source>
        <dbReference type="PROSITE" id="PS50158"/>
    </source>
</evidence>
<dbReference type="OrthoDB" id="6273767at2759"/>
<dbReference type="GO" id="GO:0004519">
    <property type="term" value="F:endonuclease activity"/>
    <property type="evidence" value="ECO:0007669"/>
    <property type="project" value="UniProtKB-KW"/>
</dbReference>